<evidence type="ECO:0000313" key="1">
    <source>
        <dbReference type="EMBL" id="MET6995784.1"/>
    </source>
</evidence>
<dbReference type="Proteomes" id="UP001549749">
    <property type="component" value="Unassembled WGS sequence"/>
</dbReference>
<gene>
    <name evidence="1" type="ORF">ABR189_00320</name>
</gene>
<dbReference type="EMBL" id="JBEXAC010000001">
    <property type="protein sequence ID" value="MET6995784.1"/>
    <property type="molecule type" value="Genomic_DNA"/>
</dbReference>
<organism evidence="1 2">
    <name type="scientific">Chitinophaga defluvii</name>
    <dbReference type="NCBI Taxonomy" id="3163343"/>
    <lineage>
        <taxon>Bacteria</taxon>
        <taxon>Pseudomonadati</taxon>
        <taxon>Bacteroidota</taxon>
        <taxon>Chitinophagia</taxon>
        <taxon>Chitinophagales</taxon>
        <taxon>Chitinophagaceae</taxon>
        <taxon>Chitinophaga</taxon>
    </lineage>
</organism>
<accession>A0ABV2SYD0</accession>
<evidence type="ECO:0008006" key="3">
    <source>
        <dbReference type="Google" id="ProtNLM"/>
    </source>
</evidence>
<reference evidence="1 2" key="1">
    <citation type="submission" date="2024-06" db="EMBL/GenBank/DDBJ databases">
        <title>Chitinophaga defluvii sp. nov., isolated from municipal sewage.</title>
        <authorList>
            <person name="Zhang L."/>
        </authorList>
    </citation>
    <scope>NUCLEOTIDE SEQUENCE [LARGE SCALE GENOMIC DNA]</scope>
    <source>
        <strain evidence="1 2">H8</strain>
    </source>
</reference>
<sequence length="194" mass="22390">MFRLIIIAIWVMGCANPSVNNKLQQEVIDSNTLWPGNFKKKEVISTNISTEADSLYNVNIIRYADSLDSKINTLKKVKKNLDVSSEGGEAVLYLSGKDTLKINITFYREMGKSVYVLYLRNSYPVFYIGTTFFYKEPIYISKDVKIDSTTVDKIVLRNNNVISWLQNGGEITKKYEEKEQEVRELYSEIQTLIR</sequence>
<proteinExistence type="predicted"/>
<evidence type="ECO:0000313" key="2">
    <source>
        <dbReference type="Proteomes" id="UP001549749"/>
    </source>
</evidence>
<keyword evidence="2" id="KW-1185">Reference proteome</keyword>
<comment type="caution">
    <text evidence="1">The sequence shown here is derived from an EMBL/GenBank/DDBJ whole genome shotgun (WGS) entry which is preliminary data.</text>
</comment>
<protein>
    <recommendedName>
        <fullName evidence="3">DUF4468 domain-containing protein</fullName>
    </recommendedName>
</protein>
<dbReference type="RefSeq" id="WP_354658433.1">
    <property type="nucleotide sequence ID" value="NZ_JBEXAC010000001.1"/>
</dbReference>
<name>A0ABV2SYD0_9BACT</name>